<keyword evidence="2" id="KW-0472">Membrane</keyword>
<dbReference type="AlphaFoldDB" id="A0A3S5B2A0"/>
<dbReference type="EMBL" id="CAAALY010257518">
    <property type="protein sequence ID" value="VEL38307.1"/>
    <property type="molecule type" value="Genomic_DNA"/>
</dbReference>
<protein>
    <submittedName>
        <fullName evidence="3">Uncharacterized protein</fullName>
    </submittedName>
</protein>
<comment type="caution">
    <text evidence="3">The sequence shown here is derived from an EMBL/GenBank/DDBJ whole genome shotgun (WGS) entry which is preliminary data.</text>
</comment>
<keyword evidence="2" id="KW-0812">Transmembrane</keyword>
<keyword evidence="2" id="KW-1133">Transmembrane helix</keyword>
<feature type="region of interest" description="Disordered" evidence="1">
    <location>
        <begin position="53"/>
        <end position="80"/>
    </location>
</feature>
<dbReference type="Proteomes" id="UP000784294">
    <property type="component" value="Unassembled WGS sequence"/>
</dbReference>
<proteinExistence type="predicted"/>
<reference evidence="3" key="1">
    <citation type="submission" date="2018-11" db="EMBL/GenBank/DDBJ databases">
        <authorList>
            <consortium name="Pathogen Informatics"/>
        </authorList>
    </citation>
    <scope>NUCLEOTIDE SEQUENCE</scope>
</reference>
<accession>A0A3S5B2A0</accession>
<evidence type="ECO:0000313" key="3">
    <source>
        <dbReference type="EMBL" id="VEL38307.1"/>
    </source>
</evidence>
<feature type="transmembrane region" description="Helical" evidence="2">
    <location>
        <begin position="22"/>
        <end position="50"/>
    </location>
</feature>
<evidence type="ECO:0000256" key="1">
    <source>
        <dbReference type="SAM" id="MobiDB-lite"/>
    </source>
</evidence>
<evidence type="ECO:0000313" key="4">
    <source>
        <dbReference type="Proteomes" id="UP000784294"/>
    </source>
</evidence>
<evidence type="ECO:0000256" key="2">
    <source>
        <dbReference type="SAM" id="Phobius"/>
    </source>
</evidence>
<gene>
    <name evidence="3" type="ORF">PXEA_LOCUS31747</name>
</gene>
<feature type="compositionally biased region" description="Basic residues" evidence="1">
    <location>
        <begin position="53"/>
        <end position="63"/>
    </location>
</feature>
<organism evidence="3 4">
    <name type="scientific">Protopolystoma xenopodis</name>
    <dbReference type="NCBI Taxonomy" id="117903"/>
    <lineage>
        <taxon>Eukaryota</taxon>
        <taxon>Metazoa</taxon>
        <taxon>Spiralia</taxon>
        <taxon>Lophotrochozoa</taxon>
        <taxon>Platyhelminthes</taxon>
        <taxon>Monogenea</taxon>
        <taxon>Polyopisthocotylea</taxon>
        <taxon>Polystomatidea</taxon>
        <taxon>Polystomatidae</taxon>
        <taxon>Protopolystoma</taxon>
    </lineage>
</organism>
<keyword evidence="4" id="KW-1185">Reference proteome</keyword>
<sequence>MSSFSHPQLAPPPYSPIPPPSFFFSFLILHFLFLVGHCCHPLQKIIWLSLNKKKEKKKERNKKKGEQEREEEEKEEEKKGNMGMKLLFRPAEHAVHDIVLPVFFSSRSPSQLALTRFGHSRQNDLPSFPSSDNWAVVLTS</sequence>
<name>A0A3S5B2A0_9PLAT</name>